<dbReference type="eggNOG" id="ENOG50319C3">
    <property type="taxonomic scope" value="Bacteria"/>
</dbReference>
<evidence type="ECO:0000313" key="2">
    <source>
        <dbReference type="Proteomes" id="UP000027037"/>
    </source>
</evidence>
<dbReference type="AlphaFoldDB" id="A0A062U5V7"/>
<keyword evidence="2" id="KW-1185">Reference proteome</keyword>
<dbReference type="Proteomes" id="UP000027037">
    <property type="component" value="Unassembled WGS sequence"/>
</dbReference>
<organism evidence="1 2">
    <name type="scientific">Hyphomonas beringensis</name>
    <dbReference type="NCBI Taxonomy" id="1280946"/>
    <lineage>
        <taxon>Bacteria</taxon>
        <taxon>Pseudomonadati</taxon>
        <taxon>Pseudomonadota</taxon>
        <taxon>Alphaproteobacteria</taxon>
        <taxon>Hyphomonadales</taxon>
        <taxon>Hyphomonadaceae</taxon>
        <taxon>Hyphomonas</taxon>
    </lineage>
</organism>
<protein>
    <recommendedName>
        <fullName evidence="3">PilZ domain-containing protein</fullName>
    </recommendedName>
</protein>
<name>A0A062U5V7_9PROT</name>
<accession>A0A062U5V7</accession>
<comment type="caution">
    <text evidence="1">The sequence shown here is derived from an EMBL/GenBank/DDBJ whole genome shotgun (WGS) entry which is preliminary data.</text>
</comment>
<dbReference type="EMBL" id="AWFF01000028">
    <property type="protein sequence ID" value="KCZ55691.1"/>
    <property type="molecule type" value="Genomic_DNA"/>
</dbReference>
<dbReference type="PATRIC" id="fig|1280946.3.peg.1041"/>
<evidence type="ECO:0000313" key="1">
    <source>
        <dbReference type="EMBL" id="KCZ55691.1"/>
    </source>
</evidence>
<proteinExistence type="predicted"/>
<dbReference type="SUPFAM" id="SSF141371">
    <property type="entry name" value="PilZ domain-like"/>
    <property type="match status" value="1"/>
</dbReference>
<gene>
    <name evidence="1" type="ORF">HY29_11235</name>
</gene>
<reference evidence="1 2" key="1">
    <citation type="journal article" date="2014" name="Antonie Van Leeuwenhoek">
        <title>Hyphomonas beringensis sp. nov. and Hyphomonas chukchiensis sp. nov., isolated from surface seawater of the Bering Sea and Chukchi Sea.</title>
        <authorList>
            <person name="Li C."/>
            <person name="Lai Q."/>
            <person name="Li G."/>
            <person name="Dong C."/>
            <person name="Wang J."/>
            <person name="Liao Y."/>
            <person name="Shao Z."/>
        </authorList>
    </citation>
    <scope>NUCLEOTIDE SEQUENCE [LARGE SCALE GENOMIC DNA]</scope>
    <source>
        <strain evidence="1 2">25B14_1</strain>
    </source>
</reference>
<sequence>MVATHLERPRPARAMVYREAHVTYDSGYKRRGIVLDHSDTGVRLRFPTNERLPATVTLNASAVGLEGTARVVWQEGSEAGFSLTRR</sequence>
<evidence type="ECO:0008006" key="3">
    <source>
        <dbReference type="Google" id="ProtNLM"/>
    </source>
</evidence>
<dbReference type="STRING" id="1280946.HY29_11235"/>